<name>A0A929BCW5_9PSEU</name>
<evidence type="ECO:0000313" key="2">
    <source>
        <dbReference type="Proteomes" id="UP000598360"/>
    </source>
</evidence>
<dbReference type="EMBL" id="JADEYC010000019">
    <property type="protein sequence ID" value="MBE9375288.1"/>
    <property type="molecule type" value="Genomic_DNA"/>
</dbReference>
<accession>A0A929BCW5</accession>
<organism evidence="1 2">
    <name type="scientific">Saccharopolyspora montiporae</name>
    <dbReference type="NCBI Taxonomy" id="2781240"/>
    <lineage>
        <taxon>Bacteria</taxon>
        <taxon>Bacillati</taxon>
        <taxon>Actinomycetota</taxon>
        <taxon>Actinomycetes</taxon>
        <taxon>Pseudonocardiales</taxon>
        <taxon>Pseudonocardiaceae</taxon>
        <taxon>Saccharopolyspora</taxon>
    </lineage>
</organism>
<keyword evidence="2" id="KW-1185">Reference proteome</keyword>
<dbReference type="RefSeq" id="WP_193928723.1">
    <property type="nucleotide sequence ID" value="NZ_JADEYC010000019.1"/>
</dbReference>
<gene>
    <name evidence="1" type="primary">cas5u6u</name>
    <name evidence="1" type="ORF">IQ251_12620</name>
</gene>
<comment type="caution">
    <text evidence="1">The sequence shown here is derived from an EMBL/GenBank/DDBJ whole genome shotgun (WGS) entry which is preliminary data.</text>
</comment>
<proteinExistence type="predicted"/>
<dbReference type="NCBIfam" id="TIGR02165">
    <property type="entry name" value="cas5_6_GSU0054"/>
    <property type="match status" value="1"/>
</dbReference>
<dbReference type="InterPro" id="IPR019089">
    <property type="entry name" value="Cas_GSU0054"/>
</dbReference>
<sequence length="239" mass="25857">MQPVAEGVAGLTERLVSFRFPGGIRVDADRFGVVASSLRHAVMQRVPDPLPPEVSGHGAQDRPHVAYLPLPDVGHAHARGDITGVAVLCPADRTDLGRVIHRALTSSPAFELQFSGASLRLRAESEVGSTARALVGPARTWATTAPLVLDRFPGKGNEGAEIRRACVRSGFPEPDEVGTASDSFLRGGIRLRRNDFPRREQPPRPFCHVRLRFPEPVHGPVLLGAQRYFGMGLFIPADT</sequence>
<dbReference type="Proteomes" id="UP000598360">
    <property type="component" value="Unassembled WGS sequence"/>
</dbReference>
<protein>
    <submittedName>
        <fullName evidence="1">Type I-U CRISPR-associated protein Cas5/Cas6</fullName>
    </submittedName>
</protein>
<evidence type="ECO:0000313" key="1">
    <source>
        <dbReference type="EMBL" id="MBE9375288.1"/>
    </source>
</evidence>
<dbReference type="Pfam" id="PF09609">
    <property type="entry name" value="Cas_GSU0054"/>
    <property type="match status" value="2"/>
</dbReference>
<dbReference type="AlphaFoldDB" id="A0A929BCW5"/>
<reference evidence="1" key="1">
    <citation type="submission" date="2020-10" db="EMBL/GenBank/DDBJ databases">
        <title>Diversity and distribution of actinomycetes associated with coral in the coast of Hainan.</title>
        <authorList>
            <person name="Li F."/>
        </authorList>
    </citation>
    <scope>NUCLEOTIDE SEQUENCE</scope>
    <source>
        <strain evidence="1">HNM0983</strain>
    </source>
</reference>